<reference evidence="1 2" key="1">
    <citation type="submission" date="2019-12" db="EMBL/GenBank/DDBJ databases">
        <title>Novel species isolated from a subtropical stream in China.</title>
        <authorList>
            <person name="Lu H."/>
        </authorList>
    </citation>
    <scope>NUCLEOTIDE SEQUENCE [LARGE SCALE GENOMIC DNA]</scope>
    <source>
        <strain evidence="1 2">DS3</strain>
    </source>
</reference>
<keyword evidence="2" id="KW-1185">Reference proteome</keyword>
<comment type="caution">
    <text evidence="1">The sequence shown here is derived from an EMBL/GenBank/DDBJ whole genome shotgun (WGS) entry which is preliminary data.</text>
</comment>
<dbReference type="RefSeq" id="WP_161027621.1">
    <property type="nucleotide sequence ID" value="NZ_WWCJ01000019.1"/>
</dbReference>
<accession>A0A6N9HPT2</accession>
<proteinExistence type="predicted"/>
<evidence type="ECO:0000313" key="1">
    <source>
        <dbReference type="EMBL" id="MYN04665.1"/>
    </source>
</evidence>
<dbReference type="EMBL" id="WWCJ01000019">
    <property type="protein sequence ID" value="MYN04665.1"/>
    <property type="molecule type" value="Genomic_DNA"/>
</dbReference>
<name>A0A6N9HPT2_9BURK</name>
<sequence>MNPAPHASSAECRTVLADGRIATLTATRRPRGNRAEVKCVAPGSPALAAAMQAAVRLARLTESTFDSRDQVVLGIDLAPAADDRNWELAAVLADRMVRGIWRPAQGGAIAAGWSDNWQYGEVSGDAAQAWRLLGAATAAGETWLGAAGDSAPGEAWAAHAIRHLGELSGHAHPRAGVSSARAWFPLHSGGINDALAWVEVSIHPLPADAAHHEESTIAIPVLDLAMQQSVRQTLCGARHFDGKGQGRWKSAVRFGQGRLHGESWQFALVMADRLARGREFVPRGRIIATGCSNAWHAGRVEAVDGMQPKLELILSQANPGDRILLPHAWQAAIPPGYRAALRGKGASLACVDKLGWI</sequence>
<dbReference type="Proteomes" id="UP000448575">
    <property type="component" value="Unassembled WGS sequence"/>
</dbReference>
<dbReference type="AlphaFoldDB" id="A0A6N9HPT2"/>
<evidence type="ECO:0000313" key="2">
    <source>
        <dbReference type="Proteomes" id="UP000448575"/>
    </source>
</evidence>
<protein>
    <submittedName>
        <fullName evidence="1">Uncharacterized protein</fullName>
    </submittedName>
</protein>
<gene>
    <name evidence="1" type="ORF">GTP41_21455</name>
</gene>
<organism evidence="1 2">
    <name type="scientific">Pseudoduganella guangdongensis</name>
    <dbReference type="NCBI Taxonomy" id="2692179"/>
    <lineage>
        <taxon>Bacteria</taxon>
        <taxon>Pseudomonadati</taxon>
        <taxon>Pseudomonadota</taxon>
        <taxon>Betaproteobacteria</taxon>
        <taxon>Burkholderiales</taxon>
        <taxon>Oxalobacteraceae</taxon>
        <taxon>Telluria group</taxon>
        <taxon>Pseudoduganella</taxon>
    </lineage>
</organism>